<gene>
    <name evidence="1" type="ORF">RRG08_050164</name>
</gene>
<comment type="caution">
    <text evidence="1">The sequence shown here is derived from an EMBL/GenBank/DDBJ whole genome shotgun (WGS) entry which is preliminary data.</text>
</comment>
<dbReference type="Proteomes" id="UP001283361">
    <property type="component" value="Unassembled WGS sequence"/>
</dbReference>
<name>A0AAE0YD72_9GAST</name>
<dbReference type="EMBL" id="JAWDGP010006413">
    <property type="protein sequence ID" value="KAK3741600.1"/>
    <property type="molecule type" value="Genomic_DNA"/>
</dbReference>
<reference evidence="1" key="1">
    <citation type="journal article" date="2023" name="G3 (Bethesda)">
        <title>A reference genome for the long-term kleptoplast-retaining sea slug Elysia crispata morphotype clarki.</title>
        <authorList>
            <person name="Eastman K.E."/>
            <person name="Pendleton A.L."/>
            <person name="Shaikh M.A."/>
            <person name="Suttiyut T."/>
            <person name="Ogas R."/>
            <person name="Tomko P."/>
            <person name="Gavelis G."/>
            <person name="Widhalm J.R."/>
            <person name="Wisecaver J.H."/>
        </authorList>
    </citation>
    <scope>NUCLEOTIDE SEQUENCE</scope>
    <source>
        <strain evidence="1">ECLA1</strain>
    </source>
</reference>
<sequence>MGRKEIGKRGKIERRRQSRTSFCTLSSCDLTSPGRRFVDLILREITTDKVVQARQFILMNIRRVISWSVSVHTGVMCRKSVRLPDILDLRLRDNQGETTPGIKGSKGRQWRELHLYVRQTMVLAVEQVGA</sequence>
<proteinExistence type="predicted"/>
<keyword evidence="2" id="KW-1185">Reference proteome</keyword>
<organism evidence="1 2">
    <name type="scientific">Elysia crispata</name>
    <name type="common">lettuce slug</name>
    <dbReference type="NCBI Taxonomy" id="231223"/>
    <lineage>
        <taxon>Eukaryota</taxon>
        <taxon>Metazoa</taxon>
        <taxon>Spiralia</taxon>
        <taxon>Lophotrochozoa</taxon>
        <taxon>Mollusca</taxon>
        <taxon>Gastropoda</taxon>
        <taxon>Heterobranchia</taxon>
        <taxon>Euthyneura</taxon>
        <taxon>Panpulmonata</taxon>
        <taxon>Sacoglossa</taxon>
        <taxon>Placobranchoidea</taxon>
        <taxon>Plakobranchidae</taxon>
        <taxon>Elysia</taxon>
    </lineage>
</organism>
<accession>A0AAE0YD72</accession>
<evidence type="ECO:0000313" key="2">
    <source>
        <dbReference type="Proteomes" id="UP001283361"/>
    </source>
</evidence>
<dbReference type="AlphaFoldDB" id="A0AAE0YD72"/>
<protein>
    <submittedName>
        <fullName evidence="1">Uncharacterized protein</fullName>
    </submittedName>
</protein>
<evidence type="ECO:0000313" key="1">
    <source>
        <dbReference type="EMBL" id="KAK3741600.1"/>
    </source>
</evidence>